<evidence type="ECO:0000256" key="13">
    <source>
        <dbReference type="SAM" id="MobiDB-lite"/>
    </source>
</evidence>
<dbReference type="GO" id="GO:0034625">
    <property type="term" value="P:fatty acid elongation, monounsaturated fatty acid"/>
    <property type="evidence" value="ECO:0007669"/>
    <property type="project" value="TreeGrafter"/>
</dbReference>
<keyword evidence="3 12" id="KW-0444">Lipid biosynthesis</keyword>
<evidence type="ECO:0000256" key="11">
    <source>
        <dbReference type="ARBA" id="ARBA00047375"/>
    </source>
</evidence>
<proteinExistence type="inferred from homology"/>
<sequence length="316" mass="36527">MKFSPVNDALDVILAKSFNTSADTFRFHESLPFGTFPVVFATTVGYVALMLSGKQIMKNYQPFVLKVPIFLHNLIMSVASAILFVLIMEPLIPMLYERGLNYSVCNKEAYTPRLELLYYFNFLFKIWEFIDTAFIVLRKRPLEFLHVYHHSATALMAFMFVVKPQSSLWFYILINLFVHVLMYYYFAVTALSIKIWWKKYLTTMQIIQFVVDLALIGFLVYNVFAADLFPWIVTDYGFPVISDCYSADPHLHAGVASFVLFSYLVLFMDFYRRTYNKKDGASKSKANGAAKVNGNTDSHAKTHHPNRQTTTNQKEE</sequence>
<feature type="transmembrane region" description="Helical" evidence="12">
    <location>
        <begin position="74"/>
        <end position="96"/>
    </location>
</feature>
<feature type="transmembrane region" description="Helical" evidence="12">
    <location>
        <begin position="253"/>
        <end position="271"/>
    </location>
</feature>
<keyword evidence="15" id="KW-1185">Reference proteome</keyword>
<evidence type="ECO:0000256" key="10">
    <source>
        <dbReference type="ARBA" id="ARBA00023160"/>
    </source>
</evidence>
<feature type="compositionally biased region" description="Low complexity" evidence="13">
    <location>
        <begin position="283"/>
        <end position="295"/>
    </location>
</feature>
<dbReference type="OrthoDB" id="434092at2759"/>
<reference evidence="14 15" key="1">
    <citation type="journal article" date="2019" name="Sci. Rep.">
        <title>Comparative genomics of chytrid fungi reveal insights into the obligate biotrophic and pathogenic lifestyle of Synchytrium endobioticum.</title>
        <authorList>
            <person name="van de Vossenberg B.T.L.H."/>
            <person name="Warris S."/>
            <person name="Nguyen H.D.T."/>
            <person name="van Gent-Pelzer M.P.E."/>
            <person name="Joly D.L."/>
            <person name="van de Geest H.C."/>
            <person name="Bonants P.J.M."/>
            <person name="Smith D.S."/>
            <person name="Levesque C.A."/>
            <person name="van der Lee T.A.J."/>
        </authorList>
    </citation>
    <scope>NUCLEOTIDE SEQUENCE [LARGE SCALE GENOMIC DNA]</scope>
    <source>
        <strain evidence="14 15">JEL517</strain>
    </source>
</reference>
<dbReference type="GO" id="GO:0034626">
    <property type="term" value="P:fatty acid elongation, polyunsaturated fatty acid"/>
    <property type="evidence" value="ECO:0007669"/>
    <property type="project" value="TreeGrafter"/>
</dbReference>
<organism evidence="14 15">
    <name type="scientific">Synchytrium microbalum</name>
    <dbReference type="NCBI Taxonomy" id="1806994"/>
    <lineage>
        <taxon>Eukaryota</taxon>
        <taxon>Fungi</taxon>
        <taxon>Fungi incertae sedis</taxon>
        <taxon>Chytridiomycota</taxon>
        <taxon>Chytridiomycota incertae sedis</taxon>
        <taxon>Chytridiomycetes</taxon>
        <taxon>Synchytriales</taxon>
        <taxon>Synchytriaceae</taxon>
        <taxon>Synchytrium</taxon>
    </lineage>
</organism>
<dbReference type="GO" id="GO:0005789">
    <property type="term" value="C:endoplasmic reticulum membrane"/>
    <property type="evidence" value="ECO:0007669"/>
    <property type="project" value="TreeGrafter"/>
</dbReference>
<dbReference type="EC" id="2.3.1.-" evidence="12"/>
<dbReference type="Proteomes" id="UP000319731">
    <property type="component" value="Unassembled WGS sequence"/>
</dbReference>
<dbReference type="AlphaFoldDB" id="A0A507C8Y6"/>
<dbReference type="InterPro" id="IPR002076">
    <property type="entry name" value="ELO_fam"/>
</dbReference>
<dbReference type="PANTHER" id="PTHR11157">
    <property type="entry name" value="FATTY ACID ACYL TRANSFERASE-RELATED"/>
    <property type="match status" value="1"/>
</dbReference>
<feature type="compositionally biased region" description="Polar residues" evidence="13">
    <location>
        <begin position="307"/>
        <end position="316"/>
    </location>
</feature>
<evidence type="ECO:0000256" key="4">
    <source>
        <dbReference type="ARBA" id="ARBA00022679"/>
    </source>
</evidence>
<feature type="transmembrane region" description="Helical" evidence="12">
    <location>
        <begin position="168"/>
        <end position="197"/>
    </location>
</feature>
<feature type="transmembrane region" description="Helical" evidence="12">
    <location>
        <begin position="209"/>
        <end position="233"/>
    </location>
</feature>
<keyword evidence="4 12" id="KW-0808">Transferase</keyword>
<gene>
    <name evidence="14" type="primary">SMI546</name>
    <name evidence="14" type="ORF">SmJEL517_g00546</name>
</gene>
<evidence type="ECO:0000256" key="1">
    <source>
        <dbReference type="ARBA" id="ARBA00004141"/>
    </source>
</evidence>
<evidence type="ECO:0000256" key="9">
    <source>
        <dbReference type="ARBA" id="ARBA00023136"/>
    </source>
</evidence>
<dbReference type="STRING" id="1806994.A0A507C8Y6"/>
<evidence type="ECO:0000256" key="3">
    <source>
        <dbReference type="ARBA" id="ARBA00022516"/>
    </source>
</evidence>
<dbReference type="GO" id="GO:0030148">
    <property type="term" value="P:sphingolipid biosynthetic process"/>
    <property type="evidence" value="ECO:0007669"/>
    <property type="project" value="TreeGrafter"/>
</dbReference>
<dbReference type="GO" id="GO:0009922">
    <property type="term" value="F:fatty acid elongase activity"/>
    <property type="evidence" value="ECO:0007669"/>
    <property type="project" value="UniProtKB-EC"/>
</dbReference>
<comment type="catalytic activity">
    <reaction evidence="12">
        <text>an acyl-CoA + malonyl-CoA + H(+) = a 3-oxoacyl-CoA + CO2 + CoA</text>
        <dbReference type="Rhea" id="RHEA:50252"/>
        <dbReference type="ChEBI" id="CHEBI:15378"/>
        <dbReference type="ChEBI" id="CHEBI:16526"/>
        <dbReference type="ChEBI" id="CHEBI:57287"/>
        <dbReference type="ChEBI" id="CHEBI:57384"/>
        <dbReference type="ChEBI" id="CHEBI:58342"/>
        <dbReference type="ChEBI" id="CHEBI:90726"/>
    </reaction>
    <physiologicalReaction direction="left-to-right" evidence="12">
        <dbReference type="Rhea" id="RHEA:50253"/>
    </physiologicalReaction>
</comment>
<feature type="transmembrane region" description="Helical" evidence="12">
    <location>
        <begin position="144"/>
        <end position="162"/>
    </location>
</feature>
<dbReference type="EMBL" id="QEAO01000002">
    <property type="protein sequence ID" value="TPX37517.1"/>
    <property type="molecule type" value="Genomic_DNA"/>
</dbReference>
<accession>A0A507C8Y6</accession>
<keyword evidence="7 12" id="KW-1133">Transmembrane helix</keyword>
<evidence type="ECO:0000313" key="14">
    <source>
        <dbReference type="EMBL" id="TPX37517.1"/>
    </source>
</evidence>
<keyword evidence="5 12" id="KW-0812">Transmembrane</keyword>
<feature type="transmembrane region" description="Helical" evidence="12">
    <location>
        <begin position="116"/>
        <end position="137"/>
    </location>
</feature>
<dbReference type="PROSITE" id="PS01188">
    <property type="entry name" value="ELO"/>
    <property type="match status" value="1"/>
</dbReference>
<keyword evidence="10 12" id="KW-0275">Fatty acid biosynthesis</keyword>
<keyword evidence="9 12" id="KW-0472">Membrane</keyword>
<evidence type="ECO:0000256" key="12">
    <source>
        <dbReference type="RuleBase" id="RU361115"/>
    </source>
</evidence>
<keyword evidence="8 12" id="KW-0443">Lipid metabolism</keyword>
<evidence type="ECO:0000313" key="15">
    <source>
        <dbReference type="Proteomes" id="UP000319731"/>
    </source>
</evidence>
<dbReference type="GeneID" id="42001772"/>
<evidence type="ECO:0000256" key="2">
    <source>
        <dbReference type="ARBA" id="ARBA00007263"/>
    </source>
</evidence>
<feature type="transmembrane region" description="Helical" evidence="12">
    <location>
        <begin position="33"/>
        <end position="53"/>
    </location>
</feature>
<dbReference type="RefSeq" id="XP_031027428.1">
    <property type="nucleotide sequence ID" value="XM_031166475.1"/>
</dbReference>
<dbReference type="GO" id="GO:0042761">
    <property type="term" value="P:very long-chain fatty acid biosynthetic process"/>
    <property type="evidence" value="ECO:0007669"/>
    <property type="project" value="TreeGrafter"/>
</dbReference>
<comment type="similarity">
    <text evidence="2 12">Belongs to the ELO family.</text>
</comment>
<evidence type="ECO:0000256" key="8">
    <source>
        <dbReference type="ARBA" id="ARBA00023098"/>
    </source>
</evidence>
<evidence type="ECO:0000256" key="6">
    <source>
        <dbReference type="ARBA" id="ARBA00022832"/>
    </source>
</evidence>
<keyword evidence="6 12" id="KW-0276">Fatty acid metabolism</keyword>
<dbReference type="Pfam" id="PF01151">
    <property type="entry name" value="ELO"/>
    <property type="match status" value="1"/>
</dbReference>
<dbReference type="PANTHER" id="PTHR11157:SF134">
    <property type="entry name" value="ELONGATION OF FATTY ACIDS PROTEIN 1-RELATED"/>
    <property type="match status" value="1"/>
</dbReference>
<feature type="region of interest" description="Disordered" evidence="13">
    <location>
        <begin position="279"/>
        <end position="316"/>
    </location>
</feature>
<name>A0A507C8Y6_9FUNG</name>
<evidence type="ECO:0000256" key="5">
    <source>
        <dbReference type="ARBA" id="ARBA00022692"/>
    </source>
</evidence>
<comment type="subcellular location">
    <subcellularLocation>
        <location evidence="1">Membrane</location>
        <topology evidence="1">Multi-pass membrane protein</topology>
    </subcellularLocation>
</comment>
<evidence type="ECO:0000256" key="7">
    <source>
        <dbReference type="ARBA" id="ARBA00022989"/>
    </source>
</evidence>
<dbReference type="InterPro" id="IPR030457">
    <property type="entry name" value="ELO_CS"/>
</dbReference>
<dbReference type="GO" id="GO:0019367">
    <property type="term" value="P:fatty acid elongation, saturated fatty acid"/>
    <property type="evidence" value="ECO:0007669"/>
    <property type="project" value="TreeGrafter"/>
</dbReference>
<comment type="caution">
    <text evidence="14">The sequence shown here is derived from an EMBL/GenBank/DDBJ whole genome shotgun (WGS) entry which is preliminary data.</text>
</comment>
<protein>
    <recommendedName>
        <fullName evidence="12">Elongation of fatty acids protein</fullName>
        <ecNumber evidence="12">2.3.1.-</ecNumber>
    </recommendedName>
</protein>
<comment type="catalytic activity">
    <reaction evidence="11">
        <text>a very-long-chain acyl-CoA + malonyl-CoA + H(+) = a very-long-chain 3-oxoacyl-CoA + CO2 + CoA</text>
        <dbReference type="Rhea" id="RHEA:32727"/>
        <dbReference type="ChEBI" id="CHEBI:15378"/>
        <dbReference type="ChEBI" id="CHEBI:16526"/>
        <dbReference type="ChEBI" id="CHEBI:57287"/>
        <dbReference type="ChEBI" id="CHEBI:57384"/>
        <dbReference type="ChEBI" id="CHEBI:90725"/>
        <dbReference type="ChEBI" id="CHEBI:90736"/>
        <dbReference type="EC" id="2.3.1.199"/>
    </reaction>
</comment>